<name>A0A7C1JV98_9CHLR</name>
<gene>
    <name evidence="1" type="ORF">ENQ20_18785</name>
</gene>
<dbReference type="AlphaFoldDB" id="A0A7C1JV98"/>
<keyword evidence="1" id="KW-0378">Hydrolase</keyword>
<reference evidence="1" key="1">
    <citation type="journal article" date="2020" name="mSystems">
        <title>Genome- and Community-Level Interaction Insights into Carbon Utilization and Element Cycling Functions of Hydrothermarchaeota in Hydrothermal Sediment.</title>
        <authorList>
            <person name="Zhou Z."/>
            <person name="Liu Y."/>
            <person name="Xu W."/>
            <person name="Pan J."/>
            <person name="Luo Z.H."/>
            <person name="Li M."/>
        </authorList>
    </citation>
    <scope>NUCLEOTIDE SEQUENCE [LARGE SCALE GENOMIC DNA]</scope>
    <source>
        <strain evidence="1">SpSt-289</strain>
    </source>
</reference>
<dbReference type="InterPro" id="IPR000150">
    <property type="entry name" value="Cof"/>
</dbReference>
<dbReference type="GO" id="GO:0016791">
    <property type="term" value="F:phosphatase activity"/>
    <property type="evidence" value="ECO:0007669"/>
    <property type="project" value="TreeGrafter"/>
</dbReference>
<comment type="caution">
    <text evidence="1">The sequence shown here is derived from an EMBL/GenBank/DDBJ whole genome shotgun (WGS) entry which is preliminary data.</text>
</comment>
<dbReference type="PANTHER" id="PTHR10000">
    <property type="entry name" value="PHOSPHOSERINE PHOSPHATASE"/>
    <property type="match status" value="1"/>
</dbReference>
<proteinExistence type="predicted"/>
<dbReference type="SUPFAM" id="SSF56784">
    <property type="entry name" value="HAD-like"/>
    <property type="match status" value="1"/>
</dbReference>
<dbReference type="InterPro" id="IPR036412">
    <property type="entry name" value="HAD-like_sf"/>
</dbReference>
<protein>
    <submittedName>
        <fullName evidence="1">HAD family hydrolase</fullName>
    </submittedName>
</protein>
<sequence length="259" mass="28503">MSAMKDKTKVLALDLDDTLLRSDKSIGAVTLAALDRWLAAGHEIIVATGRPPRNVAPVLPPSLLYVPRIVYNGAQAIVGDEIIFDRPIPAQDVRHILEWSERSGEVWHIGLEINDMLYVNRHFEKPGTFQVVDLMQLCDQPVYKIIFFFPDGHRDIEPLLAAMPPTTRALVTPKFSLVQLCARDANKFTALKQLLARRPLAPAAVIAVGDDINDIEMVRCSDIGVAVANALPEVKAVADWIAPAADDDGVAYVIDRLLN</sequence>
<dbReference type="Gene3D" id="3.30.1240.10">
    <property type="match status" value="1"/>
</dbReference>
<dbReference type="Pfam" id="PF08282">
    <property type="entry name" value="Hydrolase_3"/>
    <property type="match status" value="1"/>
</dbReference>
<dbReference type="InterPro" id="IPR023214">
    <property type="entry name" value="HAD_sf"/>
</dbReference>
<dbReference type="NCBIfam" id="TIGR00099">
    <property type="entry name" value="Cof-subfamily"/>
    <property type="match status" value="1"/>
</dbReference>
<organism evidence="1">
    <name type="scientific">Caldilinea aerophila</name>
    <dbReference type="NCBI Taxonomy" id="133453"/>
    <lineage>
        <taxon>Bacteria</taxon>
        <taxon>Bacillati</taxon>
        <taxon>Chloroflexota</taxon>
        <taxon>Caldilineae</taxon>
        <taxon>Caldilineales</taxon>
        <taxon>Caldilineaceae</taxon>
        <taxon>Caldilinea</taxon>
    </lineage>
</organism>
<dbReference type="GO" id="GO:0000287">
    <property type="term" value="F:magnesium ion binding"/>
    <property type="evidence" value="ECO:0007669"/>
    <property type="project" value="TreeGrafter"/>
</dbReference>
<dbReference type="EMBL" id="DSMG01000194">
    <property type="protein sequence ID" value="HDX33507.1"/>
    <property type="molecule type" value="Genomic_DNA"/>
</dbReference>
<dbReference type="GO" id="GO:0005829">
    <property type="term" value="C:cytosol"/>
    <property type="evidence" value="ECO:0007669"/>
    <property type="project" value="TreeGrafter"/>
</dbReference>
<evidence type="ECO:0000313" key="1">
    <source>
        <dbReference type="EMBL" id="HDX33507.1"/>
    </source>
</evidence>
<accession>A0A7C1JV98</accession>
<dbReference type="Gene3D" id="3.40.50.1000">
    <property type="entry name" value="HAD superfamily/HAD-like"/>
    <property type="match status" value="1"/>
</dbReference>
<dbReference type="PANTHER" id="PTHR10000:SF8">
    <property type="entry name" value="HAD SUPERFAMILY HYDROLASE-LIKE, TYPE 3"/>
    <property type="match status" value="1"/>
</dbReference>